<evidence type="ECO:0000313" key="6">
    <source>
        <dbReference type="EMBL" id="SFF17711.1"/>
    </source>
</evidence>
<dbReference type="GO" id="GO:0004497">
    <property type="term" value="F:monooxygenase activity"/>
    <property type="evidence" value="ECO:0007669"/>
    <property type="project" value="UniProtKB-KW"/>
</dbReference>
<evidence type="ECO:0000256" key="3">
    <source>
        <dbReference type="ARBA" id="ARBA00023002"/>
    </source>
</evidence>
<dbReference type="PRINTS" id="PR00420">
    <property type="entry name" value="RNGMNOXGNASE"/>
</dbReference>
<dbReference type="GO" id="GO:0071949">
    <property type="term" value="F:FAD binding"/>
    <property type="evidence" value="ECO:0007669"/>
    <property type="project" value="InterPro"/>
</dbReference>
<keyword evidence="7" id="KW-1185">Reference proteome</keyword>
<keyword evidence="4" id="KW-0503">Monooxygenase</keyword>
<dbReference type="AlphaFoldDB" id="A0A1I2GM82"/>
<dbReference type="Gene3D" id="3.50.50.60">
    <property type="entry name" value="FAD/NAD(P)-binding domain"/>
    <property type="match status" value="1"/>
</dbReference>
<dbReference type="PANTHER" id="PTHR47178:SF6">
    <property type="entry name" value="FAD-BINDING DOMAIN-CONTAINING PROTEIN"/>
    <property type="match status" value="1"/>
</dbReference>
<keyword evidence="2" id="KW-0274">FAD</keyword>
<feature type="domain" description="FAD-binding" evidence="5">
    <location>
        <begin position="3"/>
        <end position="164"/>
    </location>
</feature>
<keyword evidence="3" id="KW-0560">Oxidoreductase</keyword>
<gene>
    <name evidence="6" type="ORF">SAMN05216378_5301</name>
</gene>
<evidence type="ECO:0000256" key="4">
    <source>
        <dbReference type="ARBA" id="ARBA00023033"/>
    </source>
</evidence>
<dbReference type="Pfam" id="PF01494">
    <property type="entry name" value="FAD_binding_3"/>
    <property type="match status" value="2"/>
</dbReference>
<dbReference type="RefSeq" id="WP_175533013.1">
    <property type="nucleotide sequence ID" value="NZ_FOMT01000006.1"/>
</dbReference>
<feature type="domain" description="FAD-binding" evidence="5">
    <location>
        <begin position="302"/>
        <end position="368"/>
    </location>
</feature>
<dbReference type="Proteomes" id="UP000198855">
    <property type="component" value="Unassembled WGS sequence"/>
</dbReference>
<name>A0A1I2GM82_9BACL</name>
<evidence type="ECO:0000259" key="5">
    <source>
        <dbReference type="Pfam" id="PF01494"/>
    </source>
</evidence>
<dbReference type="SUPFAM" id="SSF51905">
    <property type="entry name" value="FAD/NAD(P)-binding domain"/>
    <property type="match status" value="1"/>
</dbReference>
<accession>A0A1I2GM82</accession>
<dbReference type="InterPro" id="IPR002938">
    <property type="entry name" value="FAD-bd"/>
</dbReference>
<evidence type="ECO:0000313" key="7">
    <source>
        <dbReference type="Proteomes" id="UP000198855"/>
    </source>
</evidence>
<dbReference type="STRING" id="1045775.SAMN05216378_5301"/>
<dbReference type="InterPro" id="IPR036188">
    <property type="entry name" value="FAD/NAD-bd_sf"/>
</dbReference>
<proteinExistence type="predicted"/>
<reference evidence="7" key="1">
    <citation type="submission" date="2016-10" db="EMBL/GenBank/DDBJ databases">
        <authorList>
            <person name="Varghese N."/>
            <person name="Submissions S."/>
        </authorList>
    </citation>
    <scope>NUCLEOTIDE SEQUENCE [LARGE SCALE GENOMIC DNA]</scope>
    <source>
        <strain evidence="7">CGMCC 1.10784</strain>
    </source>
</reference>
<dbReference type="PANTHER" id="PTHR47178">
    <property type="entry name" value="MONOOXYGENASE, FAD-BINDING"/>
    <property type="match status" value="1"/>
</dbReference>
<protein>
    <submittedName>
        <fullName evidence="6">2-polyprenyl-6-methoxyphenol hydroxylase</fullName>
    </submittedName>
</protein>
<dbReference type="EMBL" id="FOMT01000006">
    <property type="protein sequence ID" value="SFF17711.1"/>
    <property type="molecule type" value="Genomic_DNA"/>
</dbReference>
<keyword evidence="1" id="KW-0285">Flavoprotein</keyword>
<sequence length="410" mass="44677">MRIGIIGGGIGGLTLAQALRAKNIDVIVFDRDPGPWRTPGYRLHLSGEALSALRQGLPERFEQAIRASGTGPEAFRTFSIMDHRGKTQFLIPSPAGEDLAMIGRVPLRTILAAEMEDIIRWGVRYERYEERESGVRLYFNNAASEKVDILVGADGVRSLVGRQLLGRPSAKSAGIIGIAGKTLLTDAIRISLNKDLYQGPGFVIGPKGVGAFYTIHDLSGGSVLDGGTTNSLIRTEEPYMVWSVAAPLSIYSADPAKLTSGQLMEETLRLIRDWSPVYRQIVQQATPNSAAAFPFWFPAALAPWMSRRVTLIGDAIHPMPPTAGLGASTAIIDAVTLAQLLATTTDAADALKAYQTEMLKYAPRAVDEARPPLIWQQRFANPLLRVTAMQVFFPAANAFVKWKTQFKSRT</sequence>
<evidence type="ECO:0000256" key="2">
    <source>
        <dbReference type="ARBA" id="ARBA00022827"/>
    </source>
</evidence>
<organism evidence="6 7">
    <name type="scientific">Paenibacillus catalpae</name>
    <dbReference type="NCBI Taxonomy" id="1045775"/>
    <lineage>
        <taxon>Bacteria</taxon>
        <taxon>Bacillati</taxon>
        <taxon>Bacillota</taxon>
        <taxon>Bacilli</taxon>
        <taxon>Bacillales</taxon>
        <taxon>Paenibacillaceae</taxon>
        <taxon>Paenibacillus</taxon>
    </lineage>
</organism>
<evidence type="ECO:0000256" key="1">
    <source>
        <dbReference type="ARBA" id="ARBA00022630"/>
    </source>
</evidence>